<name>A0A3G1L3H7_9CAUD</name>
<dbReference type="EMBL" id="MG450654">
    <property type="protein sequence ID" value="ATW62735.1"/>
    <property type="molecule type" value="Genomic_DNA"/>
</dbReference>
<gene>
    <name evidence="1" type="ORF">SCBWM1_gp51</name>
</gene>
<keyword evidence="2" id="KW-1185">Reference proteome</keyword>
<organism evidence="1 2">
    <name type="scientific">Synechococcus phage S-CBWM1</name>
    <dbReference type="NCBI Taxonomy" id="2053653"/>
    <lineage>
        <taxon>Viruses</taxon>
        <taxon>Duplodnaviria</taxon>
        <taxon>Heunggongvirae</taxon>
        <taxon>Uroviricota</taxon>
        <taxon>Caudoviricetes</taxon>
        <taxon>Aokuangvirus</taxon>
        <taxon>Aokuangvirus SCBWM1</taxon>
    </lineage>
</organism>
<sequence>MKNNINLKNCKIGQKVKTANGITLVLKEIIGDHYNYPYLFSDSSGVVCPYTESGLLYIGNEEDRTRDIVEILPFEEKGGMDLSSLKTGDKVRLRSGKIATVRSLSGLFSPTYPIDLLVEQTYGESNCFHLTREGKYRDDGSESLYDIVELLPKPMIDLSTLKIGAKARCRNGEEVVFTSLLPEEDSNFPYVFTAKGGKTFAYTNSGTFFVVSGEDRRDIVEILSDGEGEATVDAESPVVKPTTDPWQGRSQHMRCKTCMWFAPKAGEIGRCRRHAPTMSGFPVVFTNDWCGDHKLNEEAS</sequence>
<evidence type="ECO:0000313" key="1">
    <source>
        <dbReference type="EMBL" id="ATW62735.1"/>
    </source>
</evidence>
<evidence type="ECO:0000313" key="2">
    <source>
        <dbReference type="Proteomes" id="UP000274731"/>
    </source>
</evidence>
<dbReference type="Proteomes" id="UP000274731">
    <property type="component" value="Segment"/>
</dbReference>
<reference evidence="1 2" key="1">
    <citation type="journal article" date="2018" name="Environ. Microbiol.">
        <title>Novel phage-host interactions and evolution as revealed by a cyanomyovirus isolated from an estuarine environment.</title>
        <authorList>
            <person name="Xu Y."/>
            <person name="Zhang R."/>
            <person name="Wang N."/>
            <person name="Cai L."/>
            <person name="Tong Y."/>
            <person name="Sun Q."/>
            <person name="Chen F."/>
            <person name="Jiao N."/>
        </authorList>
    </citation>
    <scope>NUCLEOTIDE SEQUENCE [LARGE SCALE GENOMIC DNA]</scope>
</reference>
<accession>A0A3G1L3H7</accession>
<proteinExistence type="predicted"/>
<protein>
    <submittedName>
        <fullName evidence="1">Uncharacterized protein</fullName>
    </submittedName>
</protein>